<keyword evidence="2" id="KW-1003">Cell membrane</keyword>
<dbReference type="GO" id="GO:0016887">
    <property type="term" value="F:ATP hydrolysis activity"/>
    <property type="evidence" value="ECO:0007669"/>
    <property type="project" value="InterPro"/>
</dbReference>
<dbReference type="InterPro" id="IPR003439">
    <property type="entry name" value="ABC_transporter-like_ATP-bd"/>
</dbReference>
<dbReference type="SMART" id="SM00382">
    <property type="entry name" value="AAA"/>
    <property type="match status" value="1"/>
</dbReference>
<dbReference type="InterPro" id="IPR017871">
    <property type="entry name" value="ABC_transporter-like_CS"/>
</dbReference>
<dbReference type="InterPro" id="IPR003593">
    <property type="entry name" value="AAA+_ATPase"/>
</dbReference>
<dbReference type="EC" id="3.6.3.-" evidence="9"/>
<dbReference type="SUPFAM" id="SSF52540">
    <property type="entry name" value="P-loop containing nucleoside triphosphate hydrolases"/>
    <property type="match status" value="1"/>
</dbReference>
<keyword evidence="9" id="KW-0378">Hydrolase</keyword>
<dbReference type="GO" id="GO:0005524">
    <property type="term" value="F:ATP binding"/>
    <property type="evidence" value="ECO:0007669"/>
    <property type="project" value="UniProtKB-KW"/>
</dbReference>
<sequence>MIKLVGIRKCYDGANGPIFALNGIDLTIHQGEIFGVIGQSGAGKSTLIRCINMLERPTEGSVIVDGKNLVEMSEHQLRNTRKKIGMIFQHFNLLSSRTVFDNIAFPLELAGENKATIEKEVNHLLDLVGLSDKKDQYPAELSGGQKQRVGIARALANKPKVLLCDEATSALDPQTTKSILKLLKDINQKLKLTIVLITHEMNVIKEICDQVAVIENGEIIEQGTVINLFTKPQAATTREFISSIINHDLPDILADTSFSPVPLPDSNLVLRLSFFGHSAEEPIISSMIRRFDVDASILYGNIDHIQSTPFGTLIVELSGLQNNIQNALIYLQTRDLGIEVIGYVARNNSVAG</sequence>
<dbReference type="InterPro" id="IPR041701">
    <property type="entry name" value="MetN_ABC"/>
</dbReference>
<evidence type="ECO:0000259" key="8">
    <source>
        <dbReference type="PROSITE" id="PS50893"/>
    </source>
</evidence>
<dbReference type="CDD" id="cd03258">
    <property type="entry name" value="ABC_MetN_methionine_transporter"/>
    <property type="match status" value="1"/>
</dbReference>
<keyword evidence="3" id="KW-0547">Nucleotide-binding</keyword>
<evidence type="ECO:0000256" key="3">
    <source>
        <dbReference type="ARBA" id="ARBA00022741"/>
    </source>
</evidence>
<evidence type="ECO:0000256" key="2">
    <source>
        <dbReference type="ARBA" id="ARBA00022475"/>
    </source>
</evidence>
<evidence type="ECO:0000256" key="5">
    <source>
        <dbReference type="ARBA" id="ARBA00022967"/>
    </source>
</evidence>
<accession>A0A644TFP3</accession>
<evidence type="ECO:0000256" key="1">
    <source>
        <dbReference type="ARBA" id="ARBA00022448"/>
    </source>
</evidence>
<keyword evidence="7" id="KW-0472">Membrane</keyword>
<dbReference type="PANTHER" id="PTHR43166:SF30">
    <property type="entry name" value="METHIONINE IMPORT ATP-BINDING PROTEIN METN"/>
    <property type="match status" value="1"/>
</dbReference>
<gene>
    <name evidence="9" type="primary">metN_2</name>
    <name evidence="9" type="ORF">SDC9_11318</name>
</gene>
<dbReference type="GO" id="GO:0006865">
    <property type="term" value="P:amino acid transport"/>
    <property type="evidence" value="ECO:0007669"/>
    <property type="project" value="UniProtKB-KW"/>
</dbReference>
<dbReference type="InterPro" id="IPR018449">
    <property type="entry name" value="NIL_domain"/>
</dbReference>
<proteinExistence type="predicted"/>
<evidence type="ECO:0000256" key="7">
    <source>
        <dbReference type="ARBA" id="ARBA00023136"/>
    </source>
</evidence>
<keyword evidence="4 9" id="KW-0067">ATP-binding</keyword>
<comment type="caution">
    <text evidence="9">The sequence shown here is derived from an EMBL/GenBank/DDBJ whole genome shotgun (WGS) entry which is preliminary data.</text>
</comment>
<evidence type="ECO:0000256" key="6">
    <source>
        <dbReference type="ARBA" id="ARBA00022970"/>
    </source>
</evidence>
<reference evidence="9" key="1">
    <citation type="submission" date="2019-08" db="EMBL/GenBank/DDBJ databases">
        <authorList>
            <person name="Kucharzyk K."/>
            <person name="Murdoch R.W."/>
            <person name="Higgins S."/>
            <person name="Loffler F."/>
        </authorList>
    </citation>
    <scope>NUCLEOTIDE SEQUENCE</scope>
</reference>
<evidence type="ECO:0000256" key="4">
    <source>
        <dbReference type="ARBA" id="ARBA00022840"/>
    </source>
</evidence>
<dbReference type="InterPro" id="IPR045865">
    <property type="entry name" value="ACT-like_dom_sf"/>
</dbReference>
<keyword evidence="5" id="KW-1278">Translocase</keyword>
<feature type="domain" description="ABC transporter" evidence="8">
    <location>
        <begin position="2"/>
        <end position="241"/>
    </location>
</feature>
<dbReference type="Pfam" id="PF09383">
    <property type="entry name" value="NIL"/>
    <property type="match status" value="1"/>
</dbReference>
<organism evidence="9">
    <name type="scientific">bioreactor metagenome</name>
    <dbReference type="NCBI Taxonomy" id="1076179"/>
    <lineage>
        <taxon>unclassified sequences</taxon>
        <taxon>metagenomes</taxon>
        <taxon>ecological metagenomes</taxon>
    </lineage>
</organism>
<dbReference type="EMBL" id="VSSQ01000029">
    <property type="protein sequence ID" value="MPL65654.1"/>
    <property type="molecule type" value="Genomic_DNA"/>
</dbReference>
<evidence type="ECO:0000313" key="9">
    <source>
        <dbReference type="EMBL" id="MPL65654.1"/>
    </source>
</evidence>
<protein>
    <submittedName>
        <fullName evidence="9">Methionine import ATP-binding protein MetN</fullName>
        <ecNumber evidence="9">3.6.3.-</ecNumber>
    </submittedName>
</protein>
<dbReference type="PANTHER" id="PTHR43166">
    <property type="entry name" value="AMINO ACID IMPORT ATP-BINDING PROTEIN"/>
    <property type="match status" value="1"/>
</dbReference>
<keyword evidence="6" id="KW-0029">Amino-acid transport</keyword>
<dbReference type="SMART" id="SM00930">
    <property type="entry name" value="NIL"/>
    <property type="match status" value="1"/>
</dbReference>
<dbReference type="FunFam" id="3.40.50.300:FF:000233">
    <property type="entry name" value="Methionine import ATP-binding protein MetN"/>
    <property type="match status" value="1"/>
</dbReference>
<dbReference type="PROSITE" id="PS00211">
    <property type="entry name" value="ABC_TRANSPORTER_1"/>
    <property type="match status" value="1"/>
</dbReference>
<dbReference type="Gene3D" id="3.30.70.260">
    <property type="match status" value="1"/>
</dbReference>
<name>A0A644TFP3_9ZZZZ</name>
<dbReference type="Gene3D" id="3.40.50.300">
    <property type="entry name" value="P-loop containing nucleotide triphosphate hydrolases"/>
    <property type="match status" value="1"/>
</dbReference>
<keyword evidence="1" id="KW-0813">Transport</keyword>
<dbReference type="InterPro" id="IPR027417">
    <property type="entry name" value="P-loop_NTPase"/>
</dbReference>
<dbReference type="Pfam" id="PF00005">
    <property type="entry name" value="ABC_tran"/>
    <property type="match status" value="1"/>
</dbReference>
<dbReference type="PROSITE" id="PS50893">
    <property type="entry name" value="ABC_TRANSPORTER_2"/>
    <property type="match status" value="1"/>
</dbReference>
<dbReference type="SUPFAM" id="SSF55021">
    <property type="entry name" value="ACT-like"/>
    <property type="match status" value="1"/>
</dbReference>
<dbReference type="AlphaFoldDB" id="A0A644TFP3"/>
<dbReference type="InterPro" id="IPR050086">
    <property type="entry name" value="MetN_ABC_transporter-like"/>
</dbReference>